<dbReference type="InterPro" id="IPR000073">
    <property type="entry name" value="AB_hydrolase_1"/>
</dbReference>
<evidence type="ECO:0000313" key="3">
    <source>
        <dbReference type="EMBL" id="PVU98044.1"/>
    </source>
</evidence>
<organism evidence="3 4">
    <name type="scientific">Smittium simulii</name>
    <dbReference type="NCBI Taxonomy" id="133385"/>
    <lineage>
        <taxon>Eukaryota</taxon>
        <taxon>Fungi</taxon>
        <taxon>Fungi incertae sedis</taxon>
        <taxon>Zoopagomycota</taxon>
        <taxon>Kickxellomycotina</taxon>
        <taxon>Harpellomycetes</taxon>
        <taxon>Harpellales</taxon>
        <taxon>Legeriomycetaceae</taxon>
        <taxon>Smittium</taxon>
    </lineage>
</organism>
<evidence type="ECO:0000313" key="4">
    <source>
        <dbReference type="Proteomes" id="UP000245383"/>
    </source>
</evidence>
<dbReference type="AlphaFoldDB" id="A0A2T9Z0I8"/>
<feature type="region of interest" description="Disordered" evidence="1">
    <location>
        <begin position="989"/>
        <end position="1028"/>
    </location>
</feature>
<evidence type="ECO:0000259" key="2">
    <source>
        <dbReference type="Pfam" id="PF00561"/>
    </source>
</evidence>
<feature type="domain" description="AB hydrolase-1" evidence="2">
    <location>
        <begin position="68"/>
        <end position="143"/>
    </location>
</feature>
<protein>
    <recommendedName>
        <fullName evidence="2">AB hydrolase-1 domain-containing protein</fullName>
    </recommendedName>
</protein>
<dbReference type="SUPFAM" id="SSF53474">
    <property type="entry name" value="alpha/beta-Hydrolases"/>
    <property type="match status" value="2"/>
</dbReference>
<feature type="compositionally biased region" description="Polar residues" evidence="1">
    <location>
        <begin position="989"/>
        <end position="1007"/>
    </location>
</feature>
<evidence type="ECO:0000256" key="1">
    <source>
        <dbReference type="SAM" id="MobiDB-lite"/>
    </source>
</evidence>
<dbReference type="InterPro" id="IPR029058">
    <property type="entry name" value="AB_hydrolase_fold"/>
</dbReference>
<dbReference type="InterPro" id="IPR050471">
    <property type="entry name" value="AB_hydrolase"/>
</dbReference>
<dbReference type="OrthoDB" id="19657at2759"/>
<dbReference type="EMBL" id="MBFR01000004">
    <property type="protein sequence ID" value="PVU98044.1"/>
    <property type="molecule type" value="Genomic_DNA"/>
</dbReference>
<accession>A0A2T9Z0I8</accession>
<feature type="region of interest" description="Disordered" evidence="1">
    <location>
        <begin position="1075"/>
        <end position="1095"/>
    </location>
</feature>
<dbReference type="PANTHER" id="PTHR43433:SF5">
    <property type="entry name" value="AB HYDROLASE-1 DOMAIN-CONTAINING PROTEIN"/>
    <property type="match status" value="1"/>
</dbReference>
<comment type="caution">
    <text evidence="3">The sequence shown here is derived from an EMBL/GenBank/DDBJ whole genome shotgun (WGS) entry which is preliminary data.</text>
</comment>
<dbReference type="Pfam" id="PF00561">
    <property type="entry name" value="Abhydrolase_1"/>
    <property type="match status" value="1"/>
</dbReference>
<reference evidence="3 4" key="1">
    <citation type="journal article" date="2018" name="MBio">
        <title>Comparative Genomics Reveals the Core Gene Toolbox for the Fungus-Insect Symbiosis.</title>
        <authorList>
            <person name="Wang Y."/>
            <person name="Stata M."/>
            <person name="Wang W."/>
            <person name="Stajich J.E."/>
            <person name="White M.M."/>
            <person name="Moncalvo J.M."/>
        </authorList>
    </citation>
    <scope>NUCLEOTIDE SEQUENCE [LARGE SCALE GENOMIC DNA]</scope>
    <source>
        <strain evidence="3 4">SWE-8-4</strain>
    </source>
</reference>
<dbReference type="PANTHER" id="PTHR43433">
    <property type="entry name" value="HYDROLASE, ALPHA/BETA FOLD FAMILY PROTEIN"/>
    <property type="match status" value="1"/>
</dbReference>
<sequence>MFTNYKKIPKSQRILLEKAALDWINNFKPHTRGYCYVGRCEKNINIKIYYELYGTGPIKVLFVMGTCDYWKMQVKHFLKNPKFQICIFDNRGSGKSTDYNYFYSTSDLAQDSIHLINHLGWKDNINLVGVSLGGMIVQKMCLLTGKKSQIKLNLNKNNNNDSPAYEQLNSYPSTQDMDDNSAMLKKLINVSRSKSLPNFHQSNYSNEFVSKEILTFASVTLVDTFQSSLGLLPTKKELYFALNSLSYINGNLSPLFQVVFPNDWLSQEFDFEKYFDFSKKSLGIHHKYSNEVGLAAIYYAIKKRDNTIKKKYLKSINHSPLNIVATNDFEIYLQDQKTSSSTIHKKYLEKKFKLNQKNSTLFSLTNIKDDFFKSYKYISVSRSKFYNDLESSKVCTIDKNNQAESNNTRDSQRRYSTLTMLNNNTKIPNLNIIASLKARNNDMKRGSIFQTRKSSFNFLSHKAGSLSVNLTSTKLKKKKLIKFLSFLINKNYKNLIIKKPNDISFYIKGGEKLDNQMIQKPNNIGLDTKADLSIPNIKKNASTCENSVLLEDKDIIIPKRKNSDVQNQEVFNLSTTSSLKNLTNFLSLKRDKKYKKNTLIKSQTYTEFEAISIQNTKKYKCVQDCNSKMTTSCNNHSNETKLSLNRRFLKTNSDSNLYKKVADYISSDNNKDKNRSTTFDNIQDKAESNITTDTFDETEISNLSYVSSFNKKGFFKMFSQHFTELQQFTAALTHKLTNKDIQSFKRRHPNTRFMVLGGSKDFVIRKSNFHSLAKNLECLEIIIQDAGHMGLLDSPYSVSLALESFICDSEWLRFIISEKNKYFKVLKGSNMNPILEPDKNIDNVHNNLETPNNLQDFKIFKDTPLEENDQYYLNVETSNINTRNQKDCNSISSLKDPSLKKKLITRTSSCINLSNQRFFINENSAKKSPYSKSTVTLQNMLQETSNNVCDDKDIKYTNALITVSDSPTNIIDRVFSFVKDKMASLTPTQSVNKKLDNNSFENINNESGLLKKSSSQHSKSSKNKNTESTKLTVCNKKIGKYLEKQDNIANKKILNQNDSSGLNISKDDIFESNKTYQFDKKNPEPNPKAYSRENSNNTTLNESIHILDTSQTENSNKIDSSKDAQIENTFDANKSTTNINSFVSGILSMSKQTFFGSPSIPDKSVKTAKNSESNAESNLNRLKNIVFFKSNYSNIFSTLNPTQSPSEKPKLKKQDKDFVIKYSDDLNLLIDNSIWIRMYEQENKLDDSMNEFYYDASRKFTLEALSHFK</sequence>
<proteinExistence type="predicted"/>
<dbReference type="STRING" id="133385.A0A2T9Z0I8"/>
<keyword evidence="4" id="KW-1185">Reference proteome</keyword>
<gene>
    <name evidence="3" type="ORF">BB561_000162</name>
</gene>
<dbReference type="Proteomes" id="UP000245383">
    <property type="component" value="Unassembled WGS sequence"/>
</dbReference>
<dbReference type="Gene3D" id="3.40.50.1820">
    <property type="entry name" value="alpha/beta hydrolase"/>
    <property type="match status" value="1"/>
</dbReference>
<name>A0A2T9Z0I8_9FUNG</name>